<organism evidence="1 2">
    <name type="scientific">Acinetobacter bereziniae</name>
    <name type="common">Acinetobacter genomosp. 10</name>
    <dbReference type="NCBI Taxonomy" id="106648"/>
    <lineage>
        <taxon>Bacteria</taxon>
        <taxon>Pseudomonadati</taxon>
        <taxon>Pseudomonadota</taxon>
        <taxon>Gammaproteobacteria</taxon>
        <taxon>Moraxellales</taxon>
        <taxon>Moraxellaceae</taxon>
        <taxon>Acinetobacter</taxon>
    </lineage>
</organism>
<dbReference type="PANTHER" id="PTHR35569">
    <property type="entry name" value="CYANAMIDE HYDRATASE DDI2-RELATED"/>
    <property type="match status" value="1"/>
</dbReference>
<gene>
    <name evidence="1" type="ORF">GAK29_00493</name>
</gene>
<name>A0A833PIB6_ACIBZ</name>
<accession>A0A833PIB6</accession>
<dbReference type="EMBL" id="WNDP01000007">
    <property type="protein sequence ID" value="KAF1027682.1"/>
    <property type="molecule type" value="Genomic_DNA"/>
</dbReference>
<dbReference type="Proteomes" id="UP000490535">
    <property type="component" value="Unassembled WGS sequence"/>
</dbReference>
<reference evidence="2" key="1">
    <citation type="journal article" date="2020" name="MBio">
        <title>Horizontal gene transfer to a defensive symbiont with a reduced genome amongst a multipartite beetle microbiome.</title>
        <authorList>
            <person name="Waterworth S.C."/>
            <person name="Florez L.V."/>
            <person name="Rees E.R."/>
            <person name="Hertweck C."/>
            <person name="Kaltenpoth M."/>
            <person name="Kwan J.C."/>
        </authorList>
    </citation>
    <scope>NUCLEOTIDE SEQUENCE [LARGE SCALE GENOMIC DNA]</scope>
</reference>
<evidence type="ECO:0000313" key="1">
    <source>
        <dbReference type="EMBL" id="KAF1027682.1"/>
    </source>
</evidence>
<dbReference type="SUPFAM" id="SSF109604">
    <property type="entry name" value="HD-domain/PDEase-like"/>
    <property type="match status" value="1"/>
</dbReference>
<dbReference type="PANTHER" id="PTHR35569:SF1">
    <property type="entry name" value="CYANAMIDE HYDRATASE DDI2-RELATED"/>
    <property type="match status" value="1"/>
</dbReference>
<protein>
    <recommendedName>
        <fullName evidence="3">HD domain-containing protein</fullName>
    </recommendedName>
</protein>
<dbReference type="Gene3D" id="1.10.3210.10">
    <property type="entry name" value="Hypothetical protein af1432"/>
    <property type="match status" value="1"/>
</dbReference>
<comment type="caution">
    <text evidence="1">The sequence shown here is derived from an EMBL/GenBank/DDBJ whole genome shotgun (WGS) entry which is preliminary data.</text>
</comment>
<proteinExistence type="predicted"/>
<sequence length="250" mass="29106">MIGSRQWMELTQGKLNFKEKIKLINQILIPTTLKYSRSFIQAKASSHSLQFKHIQIPDTALVQEAIHELSQCNHLAIIHHSWRSYFWGVGFAQIRKWHLDEESFIIAYLMHDLGLVDHLEQYSCHCFTYESVLRVERLCEKHHYPEIKTKNISNAICLHMNGYLDAQDSNLSKEVVLLQQATSCDVIGTDYALFPSLFRNDVLLQYPRAHFNAEMSKLVLKEAKNRPQSRTALMCKLGLPQMIEMNIFKE</sequence>
<evidence type="ECO:0008006" key="3">
    <source>
        <dbReference type="Google" id="ProtNLM"/>
    </source>
</evidence>
<dbReference type="AlphaFoldDB" id="A0A833PIB6"/>
<evidence type="ECO:0000313" key="2">
    <source>
        <dbReference type="Proteomes" id="UP000490535"/>
    </source>
</evidence>